<dbReference type="SUPFAM" id="SSF46955">
    <property type="entry name" value="Putative DNA-binding domain"/>
    <property type="match status" value="1"/>
</dbReference>
<evidence type="ECO:0000256" key="3">
    <source>
        <dbReference type="ARBA" id="ARBA00023159"/>
    </source>
</evidence>
<evidence type="ECO:0000256" key="2">
    <source>
        <dbReference type="ARBA" id="ARBA00023125"/>
    </source>
</evidence>
<evidence type="ECO:0000313" key="7">
    <source>
        <dbReference type="Proteomes" id="UP001589738"/>
    </source>
</evidence>
<dbReference type="Pfam" id="PF07739">
    <property type="entry name" value="TipAS"/>
    <property type="match status" value="1"/>
</dbReference>
<dbReference type="Gene3D" id="1.10.490.50">
    <property type="entry name" value="Antibiotic binding domain of TipA-like multidrug resistance regulators"/>
    <property type="match status" value="1"/>
</dbReference>
<accession>A0ABV6KRV2</accession>
<dbReference type="SMART" id="SM00422">
    <property type="entry name" value="HTH_MERR"/>
    <property type="match status" value="1"/>
</dbReference>
<evidence type="ECO:0000313" key="6">
    <source>
        <dbReference type="EMBL" id="MFC0475994.1"/>
    </source>
</evidence>
<keyword evidence="7" id="KW-1185">Reference proteome</keyword>
<dbReference type="InterPro" id="IPR000551">
    <property type="entry name" value="MerR-type_HTH_dom"/>
</dbReference>
<dbReference type="RefSeq" id="WP_340904051.1">
    <property type="nucleotide sequence ID" value="NZ_JBHLUU010000078.1"/>
</dbReference>
<evidence type="ECO:0000256" key="4">
    <source>
        <dbReference type="ARBA" id="ARBA00023163"/>
    </source>
</evidence>
<name>A0ABV6KRV2_9BACI</name>
<gene>
    <name evidence="6" type="ORF">ACFFHF_12180</name>
</gene>
<dbReference type="InterPro" id="IPR009061">
    <property type="entry name" value="DNA-bd_dom_put_sf"/>
</dbReference>
<dbReference type="InterPro" id="IPR012925">
    <property type="entry name" value="TipAS_dom"/>
</dbReference>
<keyword evidence="4" id="KW-0804">Transcription</keyword>
<dbReference type="Pfam" id="PF13411">
    <property type="entry name" value="MerR_1"/>
    <property type="match status" value="1"/>
</dbReference>
<reference evidence="6 7" key="1">
    <citation type="submission" date="2024-09" db="EMBL/GenBank/DDBJ databases">
        <authorList>
            <person name="Sun Q."/>
            <person name="Mori K."/>
        </authorList>
    </citation>
    <scope>NUCLEOTIDE SEQUENCE [LARGE SCALE GENOMIC DNA]</scope>
    <source>
        <strain evidence="6 7">CGMCC 1.9126</strain>
    </source>
</reference>
<keyword evidence="2" id="KW-0238">DNA-binding</keyword>
<keyword evidence="3" id="KW-0010">Activator</keyword>
<organism evidence="6 7">
    <name type="scientific">Robertmurraya beringensis</name>
    <dbReference type="NCBI Taxonomy" id="641660"/>
    <lineage>
        <taxon>Bacteria</taxon>
        <taxon>Bacillati</taxon>
        <taxon>Bacillota</taxon>
        <taxon>Bacilli</taxon>
        <taxon>Bacillales</taxon>
        <taxon>Bacillaceae</taxon>
        <taxon>Robertmurraya</taxon>
    </lineage>
</organism>
<keyword evidence="1" id="KW-0805">Transcription regulation</keyword>
<sequence>MEYTVQKLGQLAGISTRTLRYYDQIGLLQPSRVNSNGYRIYGQSEVNRLQQILFYKELGVSLDMIKEILSSSTFDAETALREHRLKLIEKKQQIETLICNVEKTIAESEGRMTMSNKEKFEGFKQNLLAENEKKYGKEIREKYGKETVEQSNAKLMNLSEEDYKKVTTLEQQIRDVLAQAFTSGDPAGPLAQQAAELHKEWLCYFWPSYSKEAHAGLAQMYVDDERFTAYYDKDQPGTTEFLRDAIAIYTK</sequence>
<dbReference type="EMBL" id="JBHLUU010000078">
    <property type="protein sequence ID" value="MFC0475994.1"/>
    <property type="molecule type" value="Genomic_DNA"/>
</dbReference>
<dbReference type="PRINTS" id="PR00040">
    <property type="entry name" value="HTHMERR"/>
</dbReference>
<dbReference type="Proteomes" id="UP001589738">
    <property type="component" value="Unassembled WGS sequence"/>
</dbReference>
<dbReference type="PANTHER" id="PTHR30204">
    <property type="entry name" value="REDOX-CYCLING DRUG-SENSING TRANSCRIPTIONAL ACTIVATOR SOXR"/>
    <property type="match status" value="1"/>
</dbReference>
<comment type="caution">
    <text evidence="6">The sequence shown here is derived from an EMBL/GenBank/DDBJ whole genome shotgun (WGS) entry which is preliminary data.</text>
</comment>
<dbReference type="PROSITE" id="PS50937">
    <property type="entry name" value="HTH_MERR_2"/>
    <property type="match status" value="1"/>
</dbReference>
<protein>
    <submittedName>
        <fullName evidence="6">MerR family transcriptional regulator</fullName>
    </submittedName>
</protein>
<dbReference type="PANTHER" id="PTHR30204:SF90">
    <property type="entry name" value="HTH-TYPE TRANSCRIPTIONAL ACTIVATOR MTA"/>
    <property type="match status" value="1"/>
</dbReference>
<evidence type="ECO:0000256" key="1">
    <source>
        <dbReference type="ARBA" id="ARBA00023015"/>
    </source>
</evidence>
<dbReference type="InterPro" id="IPR047057">
    <property type="entry name" value="MerR_fam"/>
</dbReference>
<dbReference type="SUPFAM" id="SSF89082">
    <property type="entry name" value="Antibiotic binding domain of TipA-like multidrug resistance regulators"/>
    <property type="match status" value="1"/>
</dbReference>
<dbReference type="CDD" id="cd01106">
    <property type="entry name" value="HTH_TipAL-Mta"/>
    <property type="match status" value="1"/>
</dbReference>
<proteinExistence type="predicted"/>
<dbReference type="InterPro" id="IPR036244">
    <property type="entry name" value="TipA-like_antibiotic-bd"/>
</dbReference>
<feature type="domain" description="HTH merR-type" evidence="5">
    <location>
        <begin position="1"/>
        <end position="71"/>
    </location>
</feature>
<dbReference type="Gene3D" id="1.10.1660.10">
    <property type="match status" value="1"/>
</dbReference>
<evidence type="ECO:0000259" key="5">
    <source>
        <dbReference type="PROSITE" id="PS50937"/>
    </source>
</evidence>